<dbReference type="Proteomes" id="UP000799424">
    <property type="component" value="Unassembled WGS sequence"/>
</dbReference>
<keyword evidence="2" id="KW-0732">Signal</keyword>
<dbReference type="GO" id="GO:0016787">
    <property type="term" value="F:hydrolase activity"/>
    <property type="evidence" value="ECO:0007669"/>
    <property type="project" value="UniProtKB-KW"/>
</dbReference>
<reference evidence="4" key="1">
    <citation type="journal article" date="2020" name="Stud. Mycol.">
        <title>101 Dothideomycetes genomes: a test case for predicting lifestyles and emergence of pathogens.</title>
        <authorList>
            <person name="Haridas S."/>
            <person name="Albert R."/>
            <person name="Binder M."/>
            <person name="Bloem J."/>
            <person name="Labutti K."/>
            <person name="Salamov A."/>
            <person name="Andreopoulos B."/>
            <person name="Baker S."/>
            <person name="Barry K."/>
            <person name="Bills G."/>
            <person name="Bluhm B."/>
            <person name="Cannon C."/>
            <person name="Castanera R."/>
            <person name="Culley D."/>
            <person name="Daum C."/>
            <person name="Ezra D."/>
            <person name="Gonzalez J."/>
            <person name="Henrissat B."/>
            <person name="Kuo A."/>
            <person name="Liang C."/>
            <person name="Lipzen A."/>
            <person name="Lutzoni F."/>
            <person name="Magnuson J."/>
            <person name="Mondo S."/>
            <person name="Nolan M."/>
            <person name="Ohm R."/>
            <person name="Pangilinan J."/>
            <person name="Park H.-J."/>
            <person name="Ramirez L."/>
            <person name="Alfaro M."/>
            <person name="Sun H."/>
            <person name="Tritt A."/>
            <person name="Yoshinaga Y."/>
            <person name="Zwiers L.-H."/>
            <person name="Turgeon B."/>
            <person name="Goodwin S."/>
            <person name="Spatafora J."/>
            <person name="Crous P."/>
            <person name="Grigoriev I."/>
        </authorList>
    </citation>
    <scope>NUCLEOTIDE SEQUENCE</scope>
    <source>
        <strain evidence="4">CBS 113818</strain>
    </source>
</reference>
<proteinExistence type="predicted"/>
<dbReference type="Gene3D" id="3.20.20.520">
    <property type="entry name" value="Glycosyl hydrolase family 115"/>
    <property type="match status" value="1"/>
</dbReference>
<dbReference type="InterPro" id="IPR031924">
    <property type="entry name" value="GH115"/>
</dbReference>
<evidence type="ECO:0000259" key="3">
    <source>
        <dbReference type="Pfam" id="PF17829"/>
    </source>
</evidence>
<dbReference type="InterPro" id="IPR029018">
    <property type="entry name" value="Hex-like_dom2"/>
</dbReference>
<evidence type="ECO:0000256" key="2">
    <source>
        <dbReference type="SAM" id="SignalP"/>
    </source>
</evidence>
<dbReference type="Gene3D" id="1.20.58.2150">
    <property type="match status" value="1"/>
</dbReference>
<dbReference type="EMBL" id="MU006227">
    <property type="protein sequence ID" value="KAF2825625.1"/>
    <property type="molecule type" value="Genomic_DNA"/>
</dbReference>
<keyword evidence="5" id="KW-1185">Reference proteome</keyword>
<feature type="chain" id="PRO_5025353963" description="Gylcosyl hydrolase 115 C-terminal domain-containing protein" evidence="2">
    <location>
        <begin position="20"/>
        <end position="966"/>
    </location>
</feature>
<evidence type="ECO:0000256" key="1">
    <source>
        <dbReference type="ARBA" id="ARBA00022801"/>
    </source>
</evidence>
<dbReference type="InterPro" id="IPR041437">
    <property type="entry name" value="GH115_C"/>
</dbReference>
<evidence type="ECO:0000313" key="5">
    <source>
        <dbReference type="Proteomes" id="UP000799424"/>
    </source>
</evidence>
<evidence type="ECO:0000313" key="4">
    <source>
        <dbReference type="EMBL" id="KAF2825625.1"/>
    </source>
</evidence>
<dbReference type="Pfam" id="PF15979">
    <property type="entry name" value="Glyco_hydro_115"/>
    <property type="match status" value="1"/>
</dbReference>
<accession>A0A6A6ZZ72</accession>
<gene>
    <name evidence="4" type="ORF">CC86DRAFT_294373</name>
</gene>
<name>A0A6A6ZZ72_9PLEO</name>
<protein>
    <recommendedName>
        <fullName evidence="3">Gylcosyl hydrolase 115 C-terminal domain-containing protein</fullName>
    </recommendedName>
</protein>
<dbReference type="OrthoDB" id="4849794at2759"/>
<organism evidence="4 5">
    <name type="scientific">Ophiobolus disseminans</name>
    <dbReference type="NCBI Taxonomy" id="1469910"/>
    <lineage>
        <taxon>Eukaryota</taxon>
        <taxon>Fungi</taxon>
        <taxon>Dikarya</taxon>
        <taxon>Ascomycota</taxon>
        <taxon>Pezizomycotina</taxon>
        <taxon>Dothideomycetes</taxon>
        <taxon>Pleosporomycetidae</taxon>
        <taxon>Pleosporales</taxon>
        <taxon>Pleosporineae</taxon>
        <taxon>Phaeosphaeriaceae</taxon>
        <taxon>Ophiobolus</taxon>
    </lineage>
</organism>
<dbReference type="PANTHER" id="PTHR37842">
    <property type="match status" value="1"/>
</dbReference>
<keyword evidence="1" id="KW-0378">Hydrolase</keyword>
<feature type="signal peptide" evidence="2">
    <location>
        <begin position="1"/>
        <end position="19"/>
    </location>
</feature>
<dbReference type="PANTHER" id="PTHR37842:SF2">
    <property type="entry name" value="GYLCOSYL HYDROLASE 115 C-TERMINAL DOMAIN-CONTAINING PROTEIN"/>
    <property type="match status" value="1"/>
</dbReference>
<sequence length="966" mass="107103">MKRFLSISYVLVAASTVQAQLLQFNSNGSNFKLADRSVAPSIVVTSNERVGIARAAQDLAWDFGRVVGINGTIATSLTNPDSGPVIIAGTIGHSSLINNLASTGKLDVSTVEGKWESYTSQVVRNPSAGIPWALVIAGSDRRGAIYGLYDVSEQMGVSPWYWWADVPVQTKISVYVSSSGKLQGPPSVKYRGFFINDEAPALSSWVQKNFKGVFNSDYYRLVFELCLRLKGNYIWPAMWGKSFYVDDPKNGQLAHDFGVVIGTSHHEPMARSEKEQGNALQGDWDWLTNKKNIKTFFAQGIQRAKNWDTYWTMGMRGKGDVASPTLKAPDLEEIIQVQQALLHSNTNSSNSSSILQTWVLYKEVIEYYESGMKVPDTITLLWTDDNSGNLIRVPTANETNRAGGAGLYYHFDYVGGPRNYKWINTIQLVKTWEQMHLAYNKNARQIWLVNVGDLKPLEIPLAHFMDMAYDFDRHGSLSSTNDFIKRWATQQFGPSIAEKTVDFLNRYGMLTARRKYELLSETPFAFSTINYDEARRNLADWHALLNAVQTVYDSLDQKTRTSFFQLVLHPVMAGKTMVDLYTKTAMNKLYAEQGRVSANLVAEQAEALFKEDADITKRYHTLNNGKWDGFVNQPHIGYTSWQEPSGGLNIMPSVSYTSFNQTLEGLFGVGIQGTSMSYPRTKNLTLLTMSSHMPEAEVRSFDLFALKNGTIPYTISASNTSYITLSPSTGLLQAPGPQSDQRITIAIDWTKVPTGHSTALITISITSTTATATLHLPLHKFSPPSTFTGSIESNGVIAIEAAHHTSSESLNGVSYIEIPSYGRTHSAMKPWPLTMRTQTPATGPALTYSLYTTTLSTTAKLLVMLSASHNHDPTRPLAFAWAVDERAARTVRYVLANPVYKESKEWRKAVVENGWTAEVAVDGALEAGAHELKVWLLEPGVVVQRLVLDLGGLRGSALGPMESRRV</sequence>
<dbReference type="Gene3D" id="2.60.120.1620">
    <property type="match status" value="1"/>
</dbReference>
<dbReference type="Gene3D" id="3.30.379.10">
    <property type="entry name" value="Chitobiase/beta-hexosaminidase domain 2-like"/>
    <property type="match status" value="1"/>
</dbReference>
<dbReference type="InterPro" id="IPR042301">
    <property type="entry name" value="GH115_sf"/>
</dbReference>
<dbReference type="Pfam" id="PF17829">
    <property type="entry name" value="GH115_C"/>
    <property type="match status" value="1"/>
</dbReference>
<feature type="domain" description="Gylcosyl hydrolase 115 C-terminal" evidence="3">
    <location>
        <begin position="790"/>
        <end position="962"/>
    </location>
</feature>
<dbReference type="AlphaFoldDB" id="A0A6A6ZZ72"/>